<dbReference type="Gene3D" id="2.30.29.30">
    <property type="entry name" value="Pleckstrin-homology domain (PH domain)/Phosphotyrosine-binding domain (PTB)"/>
    <property type="match status" value="1"/>
</dbReference>
<dbReference type="SUPFAM" id="SSF57863">
    <property type="entry name" value="ArfGap/RecO-like zinc finger"/>
    <property type="match status" value="1"/>
</dbReference>
<protein>
    <submittedName>
        <fullName evidence="5">Putative arf-GAP with GTPase, ANK repeat and PH domain-containing protein 1 isoform X2</fullName>
    </submittedName>
</protein>
<dbReference type="PROSITE" id="PS50115">
    <property type="entry name" value="ARFGAP"/>
    <property type="match status" value="1"/>
</dbReference>
<evidence type="ECO:0000256" key="2">
    <source>
        <dbReference type="PROSITE-ProRule" id="PRU00288"/>
    </source>
</evidence>
<proteinExistence type="predicted"/>
<dbReference type="SUPFAM" id="SSF50729">
    <property type="entry name" value="PH domain-like"/>
    <property type="match status" value="1"/>
</dbReference>
<dbReference type="PANTHER" id="PTHR45819:SF5">
    <property type="entry name" value="CENTAURIN-GAMMA-1A"/>
    <property type="match status" value="1"/>
</dbReference>
<dbReference type="PRINTS" id="PR00405">
    <property type="entry name" value="REVINTRACTNG"/>
</dbReference>
<keyword evidence="1 2" id="KW-0862">Zinc</keyword>
<feature type="region of interest" description="Disordered" evidence="3">
    <location>
        <begin position="21"/>
        <end position="75"/>
    </location>
</feature>
<comment type="caution">
    <text evidence="5">The sequence shown here is derived from an EMBL/GenBank/DDBJ whole genome shotgun (WGS) entry which is preliminary data.</text>
</comment>
<evidence type="ECO:0000313" key="6">
    <source>
        <dbReference type="Proteomes" id="UP000230750"/>
    </source>
</evidence>
<dbReference type="GO" id="GO:0003924">
    <property type="term" value="F:GTPase activity"/>
    <property type="evidence" value="ECO:0007669"/>
    <property type="project" value="TreeGrafter"/>
</dbReference>
<dbReference type="InterPro" id="IPR001164">
    <property type="entry name" value="ArfGAP_dom"/>
</dbReference>
<dbReference type="GO" id="GO:0008270">
    <property type="term" value="F:zinc ion binding"/>
    <property type="evidence" value="ECO:0007669"/>
    <property type="project" value="UniProtKB-KW"/>
</dbReference>
<dbReference type="STRING" id="307972.A0A2G8L269"/>
<reference evidence="5 6" key="1">
    <citation type="journal article" date="2017" name="PLoS Biol.">
        <title>The sea cucumber genome provides insights into morphological evolution and visceral regeneration.</title>
        <authorList>
            <person name="Zhang X."/>
            <person name="Sun L."/>
            <person name="Yuan J."/>
            <person name="Sun Y."/>
            <person name="Gao Y."/>
            <person name="Zhang L."/>
            <person name="Li S."/>
            <person name="Dai H."/>
            <person name="Hamel J.F."/>
            <person name="Liu C."/>
            <person name="Yu Y."/>
            <person name="Liu S."/>
            <person name="Lin W."/>
            <person name="Guo K."/>
            <person name="Jin S."/>
            <person name="Xu P."/>
            <person name="Storey K.B."/>
            <person name="Huan P."/>
            <person name="Zhang T."/>
            <person name="Zhou Y."/>
            <person name="Zhang J."/>
            <person name="Lin C."/>
            <person name="Li X."/>
            <person name="Xing L."/>
            <person name="Huo D."/>
            <person name="Sun M."/>
            <person name="Wang L."/>
            <person name="Mercier A."/>
            <person name="Li F."/>
            <person name="Yang H."/>
            <person name="Xiang J."/>
        </authorList>
    </citation>
    <scope>NUCLEOTIDE SEQUENCE [LARGE SCALE GENOMIC DNA]</scope>
    <source>
        <strain evidence="5">Shaxun</strain>
        <tissue evidence="5">Muscle</tissue>
    </source>
</reference>
<dbReference type="PANTHER" id="PTHR45819">
    <property type="entry name" value="CENTAURIN-GAMMA-1A"/>
    <property type="match status" value="1"/>
</dbReference>
<dbReference type="Pfam" id="PF01412">
    <property type="entry name" value="ArfGap"/>
    <property type="match status" value="1"/>
</dbReference>
<keyword evidence="1 2" id="KW-0863">Zinc-finger</keyword>
<dbReference type="InterPro" id="IPR011993">
    <property type="entry name" value="PH-like_dom_sf"/>
</dbReference>
<dbReference type="SMART" id="SM00105">
    <property type="entry name" value="ArfGap"/>
    <property type="match status" value="1"/>
</dbReference>
<feature type="domain" description="Arf-GAP" evidence="4">
    <location>
        <begin position="206"/>
        <end position="267"/>
    </location>
</feature>
<dbReference type="InterPro" id="IPR038508">
    <property type="entry name" value="ArfGAP_dom_sf"/>
</dbReference>
<gene>
    <name evidence="5" type="ORF">BSL78_08729</name>
</gene>
<dbReference type="Gene3D" id="1.10.220.150">
    <property type="entry name" value="Arf GTPase activating protein"/>
    <property type="match status" value="1"/>
</dbReference>
<accession>A0A2G8L269</accession>
<keyword evidence="1 2" id="KW-0479">Metal-binding</keyword>
<evidence type="ECO:0000256" key="1">
    <source>
        <dbReference type="ARBA" id="ARBA00022771"/>
    </source>
</evidence>
<dbReference type="GO" id="GO:0005096">
    <property type="term" value="F:GTPase activator activity"/>
    <property type="evidence" value="ECO:0007669"/>
    <property type="project" value="InterPro"/>
</dbReference>
<dbReference type="AlphaFoldDB" id="A0A2G8L269"/>
<dbReference type="OrthoDB" id="6136903at2759"/>
<dbReference type="Proteomes" id="UP000230750">
    <property type="component" value="Unassembled WGS sequence"/>
</dbReference>
<dbReference type="InterPro" id="IPR037278">
    <property type="entry name" value="ARFGAP/RecO"/>
</dbReference>
<feature type="compositionally biased region" description="Polar residues" evidence="3">
    <location>
        <begin position="28"/>
        <end position="59"/>
    </location>
</feature>
<evidence type="ECO:0000313" key="5">
    <source>
        <dbReference type="EMBL" id="PIK54353.1"/>
    </source>
</evidence>
<organism evidence="5 6">
    <name type="scientific">Stichopus japonicus</name>
    <name type="common">Sea cucumber</name>
    <dbReference type="NCBI Taxonomy" id="307972"/>
    <lineage>
        <taxon>Eukaryota</taxon>
        <taxon>Metazoa</taxon>
        <taxon>Echinodermata</taxon>
        <taxon>Eleutherozoa</taxon>
        <taxon>Echinozoa</taxon>
        <taxon>Holothuroidea</taxon>
        <taxon>Aspidochirotacea</taxon>
        <taxon>Aspidochirotida</taxon>
        <taxon>Stichopodidae</taxon>
        <taxon>Apostichopus</taxon>
    </lineage>
</organism>
<sequence>DYMSDVHGKEIKVQNTTVKVPGRRPQLAKSSPQSGNIKVANDISNKTMNPAARSSSVHSTPGMPREGGLLTPRERQEAVAKSTSLPRDSNFDALVISNSGVANGGFEAPPISFPQMGNLVSGKESKKKHRRMRSSAGSKLDNQNMDESDEYEFILHSLDNRQWHFAAGSAEERDSWVSVVEQQILASLQTNESTKSKSNANSVEQLATVETIRKVAGNDVCVDCSTKDPDWASLNLGVLMCIECSGIHRNLGSHISRVRSLTLDEWP</sequence>
<name>A0A2G8L269_STIJA</name>
<feature type="region of interest" description="Disordered" evidence="3">
    <location>
        <begin position="121"/>
        <end position="143"/>
    </location>
</feature>
<dbReference type="EMBL" id="MRZV01000251">
    <property type="protein sequence ID" value="PIK54353.1"/>
    <property type="molecule type" value="Genomic_DNA"/>
</dbReference>
<dbReference type="InterPro" id="IPR051282">
    <property type="entry name" value="Arf-GAP_GTPase_ANK_PH"/>
</dbReference>
<evidence type="ECO:0000256" key="3">
    <source>
        <dbReference type="SAM" id="MobiDB-lite"/>
    </source>
</evidence>
<keyword evidence="6" id="KW-1185">Reference proteome</keyword>
<evidence type="ECO:0000259" key="4">
    <source>
        <dbReference type="PROSITE" id="PS50115"/>
    </source>
</evidence>
<feature type="non-terminal residue" evidence="5">
    <location>
        <position position="1"/>
    </location>
</feature>